<keyword evidence="2" id="KW-0479">Metal-binding</keyword>
<dbReference type="Proteomes" id="UP000030745">
    <property type="component" value="Unassembled WGS sequence"/>
</dbReference>
<comment type="subcellular location">
    <subcellularLocation>
        <location evidence="1">Nucleus</location>
    </subcellularLocation>
</comment>
<dbReference type="GeneID" id="24142034"/>
<evidence type="ECO:0000256" key="4">
    <source>
        <dbReference type="ARBA" id="ARBA00022833"/>
    </source>
</evidence>
<reference evidence="7 8" key="1">
    <citation type="journal article" date="2013" name="PLoS Genet.">
        <title>Distinctive expansion of potential virulence genes in the genome of the oomycete fish pathogen Saprolegnia parasitica.</title>
        <authorList>
            <person name="Jiang R.H."/>
            <person name="de Bruijn I."/>
            <person name="Haas B.J."/>
            <person name="Belmonte R."/>
            <person name="Lobach L."/>
            <person name="Christie J."/>
            <person name="van den Ackerveken G."/>
            <person name="Bottin A."/>
            <person name="Bulone V."/>
            <person name="Diaz-Moreno S.M."/>
            <person name="Dumas B."/>
            <person name="Fan L."/>
            <person name="Gaulin E."/>
            <person name="Govers F."/>
            <person name="Grenville-Briggs L.J."/>
            <person name="Horner N.R."/>
            <person name="Levin J.Z."/>
            <person name="Mammella M."/>
            <person name="Meijer H.J."/>
            <person name="Morris P."/>
            <person name="Nusbaum C."/>
            <person name="Oome S."/>
            <person name="Phillips A.J."/>
            <person name="van Rooyen D."/>
            <person name="Rzeszutek E."/>
            <person name="Saraiva M."/>
            <person name="Secombes C.J."/>
            <person name="Seidl M.F."/>
            <person name="Snel B."/>
            <person name="Stassen J.H."/>
            <person name="Sykes S."/>
            <person name="Tripathy S."/>
            <person name="van den Berg H."/>
            <person name="Vega-Arreguin J.C."/>
            <person name="Wawra S."/>
            <person name="Young S.K."/>
            <person name="Zeng Q."/>
            <person name="Dieguez-Uribeondo J."/>
            <person name="Russ C."/>
            <person name="Tyler B.M."/>
            <person name="van West P."/>
        </authorList>
    </citation>
    <scope>NUCLEOTIDE SEQUENCE [LARGE SCALE GENOMIC DNA]</scope>
    <source>
        <strain evidence="7 8">CBS 223.65</strain>
    </source>
</reference>
<dbReference type="SUPFAM" id="SSF53098">
    <property type="entry name" value="Ribonuclease H-like"/>
    <property type="match status" value="1"/>
</dbReference>
<dbReference type="PANTHER" id="PTHR46481:SF10">
    <property type="entry name" value="ZINC FINGER BED DOMAIN-CONTAINING PROTEIN 39"/>
    <property type="match status" value="1"/>
</dbReference>
<evidence type="ECO:0000256" key="2">
    <source>
        <dbReference type="ARBA" id="ARBA00022723"/>
    </source>
</evidence>
<dbReference type="InterPro" id="IPR012337">
    <property type="entry name" value="RNaseH-like_sf"/>
</dbReference>
<dbReference type="AlphaFoldDB" id="A0A067BVW3"/>
<proteinExistence type="predicted"/>
<dbReference type="VEuPathDB" id="FungiDB:SPRG_21180"/>
<dbReference type="KEGG" id="spar:SPRG_21180"/>
<sequence length="208" mass="23849">MREKADKYQKLLASKPATIATFLDVRLPKAQAPSAEIDFIKSILDSEYPALPSSSSIAVTPVKDMSKLNQLMMKSFDTDNDPDPCELDHFVNERRVKLSADLLEWWEDHRETYPRLHRMAKDYLAVPASNVPSERANSAAKFTFQGRDNLHDCTFKAETCVRSWMKLFKRVGVPLPNNFHDAFQRLDKDKVVAMSDSDAAVRYYFQNI</sequence>
<keyword evidence="3" id="KW-0863">Zinc-finger</keyword>
<keyword evidence="8" id="KW-1185">Reference proteome</keyword>
<gene>
    <name evidence="7" type="ORF">SPRG_21180</name>
</gene>
<keyword evidence="4" id="KW-0862">Zinc</keyword>
<dbReference type="GO" id="GO:0008270">
    <property type="term" value="F:zinc ion binding"/>
    <property type="evidence" value="ECO:0007669"/>
    <property type="project" value="UniProtKB-KW"/>
</dbReference>
<dbReference type="PANTHER" id="PTHR46481">
    <property type="entry name" value="ZINC FINGER BED DOMAIN-CONTAINING PROTEIN 4"/>
    <property type="match status" value="1"/>
</dbReference>
<protein>
    <recommendedName>
        <fullName evidence="6">HAT C-terminal dimerisation domain-containing protein</fullName>
    </recommendedName>
</protein>
<keyword evidence="5" id="KW-0539">Nucleus</keyword>
<evidence type="ECO:0000313" key="8">
    <source>
        <dbReference type="Proteomes" id="UP000030745"/>
    </source>
</evidence>
<accession>A0A067BVW3</accession>
<dbReference type="EMBL" id="KK583268">
    <property type="protein sequence ID" value="KDO22423.1"/>
    <property type="molecule type" value="Genomic_DNA"/>
</dbReference>
<dbReference type="GO" id="GO:0046983">
    <property type="term" value="F:protein dimerization activity"/>
    <property type="evidence" value="ECO:0007669"/>
    <property type="project" value="InterPro"/>
</dbReference>
<evidence type="ECO:0000256" key="1">
    <source>
        <dbReference type="ARBA" id="ARBA00004123"/>
    </source>
</evidence>
<dbReference type="OrthoDB" id="168261at2759"/>
<organism evidence="7 8">
    <name type="scientific">Saprolegnia parasitica (strain CBS 223.65)</name>
    <dbReference type="NCBI Taxonomy" id="695850"/>
    <lineage>
        <taxon>Eukaryota</taxon>
        <taxon>Sar</taxon>
        <taxon>Stramenopiles</taxon>
        <taxon>Oomycota</taxon>
        <taxon>Saprolegniomycetes</taxon>
        <taxon>Saprolegniales</taxon>
        <taxon>Saprolegniaceae</taxon>
        <taxon>Saprolegnia</taxon>
    </lineage>
</organism>
<dbReference type="GO" id="GO:0005634">
    <property type="term" value="C:nucleus"/>
    <property type="evidence" value="ECO:0007669"/>
    <property type="project" value="UniProtKB-SubCell"/>
</dbReference>
<dbReference type="InterPro" id="IPR052035">
    <property type="entry name" value="ZnF_BED_domain_contain"/>
</dbReference>
<dbReference type="Pfam" id="PF05699">
    <property type="entry name" value="Dimer_Tnp_hAT"/>
    <property type="match status" value="1"/>
</dbReference>
<dbReference type="RefSeq" id="XP_012206871.1">
    <property type="nucleotide sequence ID" value="XM_012351481.1"/>
</dbReference>
<evidence type="ECO:0000256" key="5">
    <source>
        <dbReference type="ARBA" id="ARBA00023242"/>
    </source>
</evidence>
<evidence type="ECO:0000256" key="3">
    <source>
        <dbReference type="ARBA" id="ARBA00022771"/>
    </source>
</evidence>
<feature type="domain" description="HAT C-terminal dimerisation" evidence="6">
    <location>
        <begin position="86"/>
        <end position="165"/>
    </location>
</feature>
<evidence type="ECO:0000259" key="6">
    <source>
        <dbReference type="Pfam" id="PF05699"/>
    </source>
</evidence>
<name>A0A067BVW3_SAPPC</name>
<dbReference type="InterPro" id="IPR008906">
    <property type="entry name" value="HATC_C_dom"/>
</dbReference>
<evidence type="ECO:0000313" key="7">
    <source>
        <dbReference type="EMBL" id="KDO22423.1"/>
    </source>
</evidence>